<dbReference type="PANTHER" id="PTHR35558">
    <property type="entry name" value="SGNH_HYDRO DOMAIN-CONTAINING PROTEIN"/>
    <property type="match status" value="1"/>
</dbReference>
<feature type="region of interest" description="Disordered" evidence="1">
    <location>
        <begin position="452"/>
        <end position="472"/>
    </location>
</feature>
<comment type="caution">
    <text evidence="2">The sequence shown here is derived from an EMBL/GenBank/DDBJ whole genome shotgun (WGS) entry which is preliminary data.</text>
</comment>
<evidence type="ECO:0000256" key="1">
    <source>
        <dbReference type="SAM" id="MobiDB-lite"/>
    </source>
</evidence>
<reference evidence="2 3" key="1">
    <citation type="submission" date="2024-01" db="EMBL/GenBank/DDBJ databases">
        <title>The genome of the rayed Mediterranean limpet Patella caerulea (Linnaeus, 1758).</title>
        <authorList>
            <person name="Anh-Thu Weber A."/>
            <person name="Halstead-Nussloch G."/>
        </authorList>
    </citation>
    <scope>NUCLEOTIDE SEQUENCE [LARGE SCALE GENOMIC DNA]</scope>
    <source>
        <strain evidence="2">AATW-2023a</strain>
        <tissue evidence="2">Whole specimen</tissue>
    </source>
</reference>
<dbReference type="PANTHER" id="PTHR35558:SF1">
    <property type="entry name" value="ENDONUCLEASE_EXONUCLEASE_PHOSPHATASE DOMAIN-CONTAINING PROTEIN"/>
    <property type="match status" value="1"/>
</dbReference>
<evidence type="ECO:0000313" key="3">
    <source>
        <dbReference type="Proteomes" id="UP001347796"/>
    </source>
</evidence>
<evidence type="ECO:0008006" key="4">
    <source>
        <dbReference type="Google" id="ProtNLM"/>
    </source>
</evidence>
<organism evidence="2 3">
    <name type="scientific">Patella caerulea</name>
    <name type="common">Rayed Mediterranean limpet</name>
    <dbReference type="NCBI Taxonomy" id="87958"/>
    <lineage>
        <taxon>Eukaryota</taxon>
        <taxon>Metazoa</taxon>
        <taxon>Spiralia</taxon>
        <taxon>Lophotrochozoa</taxon>
        <taxon>Mollusca</taxon>
        <taxon>Gastropoda</taxon>
        <taxon>Patellogastropoda</taxon>
        <taxon>Patelloidea</taxon>
        <taxon>Patellidae</taxon>
        <taxon>Patella</taxon>
    </lineage>
</organism>
<dbReference type="Proteomes" id="UP001347796">
    <property type="component" value="Unassembled WGS sequence"/>
</dbReference>
<feature type="compositionally biased region" description="Basic residues" evidence="1">
    <location>
        <begin position="93"/>
        <end position="102"/>
    </location>
</feature>
<evidence type="ECO:0000313" key="2">
    <source>
        <dbReference type="EMBL" id="KAK6176413.1"/>
    </source>
</evidence>
<proteinExistence type="predicted"/>
<accession>A0AAN8PJJ3</accession>
<dbReference type="EMBL" id="JAZGQO010000010">
    <property type="protein sequence ID" value="KAK6176413.1"/>
    <property type="molecule type" value="Genomic_DNA"/>
</dbReference>
<name>A0AAN8PJJ3_PATCE</name>
<protein>
    <recommendedName>
        <fullName evidence="4">C3H1-type domain-containing protein</fullName>
    </recommendedName>
</protein>
<feature type="compositionally biased region" description="Acidic residues" evidence="1">
    <location>
        <begin position="1"/>
        <end position="19"/>
    </location>
</feature>
<gene>
    <name evidence="2" type="ORF">SNE40_014704</name>
</gene>
<feature type="compositionally biased region" description="Polar residues" evidence="1">
    <location>
        <begin position="452"/>
        <end position="465"/>
    </location>
</feature>
<feature type="region of interest" description="Disordered" evidence="1">
    <location>
        <begin position="1"/>
        <end position="56"/>
    </location>
</feature>
<feature type="compositionally biased region" description="Polar residues" evidence="1">
    <location>
        <begin position="35"/>
        <end position="46"/>
    </location>
</feature>
<sequence>MSNTFEESDMDVIDTDVQPEENLTTSKDGDPNIVVSVQESSGNSTGLEPGRASRPKRKAALANSAVKRICADLSAAKTTTPGFSTDHVPGKTFKGKSRSSRTHKAARSVLNDGSIHDTPATAVPSTSTPTSNIEDLIQEAYDRGRREATVNNINSNDSSATDMIGRCLPSNSNCSAVEFVNNLVSDTPSVHDTENLAFMSSSVPLQDMVPKNLKQKIWSNQFVVLNSLCVNDSQNSFDLQLSTNNDGHPTLHWAERSKSKLLSINKWTNLFHIYMAVRLENYPAEASSLLKYIALIRKMADMAGDWRSYDQQFRMMKANKPNLSWDQVEWELGHECCNKNKFATLSKPTTSASPVQNSLGFCYRYNRNKTCVENCKYKHACLLCAGLHPKVLCPMSPGYIRVPPMSDVPHPLSFTSPSFLPQMQPSYRPFRFSPRYSGNSSFRWQHAQFRNPRSNSRFTNPTTTLPIYRHRK</sequence>
<feature type="region of interest" description="Disordered" evidence="1">
    <location>
        <begin position="81"/>
        <end position="102"/>
    </location>
</feature>
<dbReference type="AlphaFoldDB" id="A0AAN8PJJ3"/>
<keyword evidence="3" id="KW-1185">Reference proteome</keyword>